<accession>A0A426ZJT8</accession>
<sequence length="87" mass="9950">MLCCYFSSPTKLGMFYCSAEFQDTWRFLDRCIKDAFDLQKTVQEVLKRYPSIFPLIASSLFAAYLAEAVGAGMGNTMQGFVNRILRR</sequence>
<protein>
    <submittedName>
        <fullName evidence="1">Uncharacterized protein</fullName>
    </submittedName>
</protein>
<gene>
    <name evidence="1" type="ORF">B296_00040631</name>
</gene>
<reference evidence="1 2" key="1">
    <citation type="journal article" date="2014" name="Agronomy (Basel)">
        <title>A Draft Genome Sequence for Ensete ventricosum, the Drought-Tolerant Tree Against Hunger.</title>
        <authorList>
            <person name="Harrison J."/>
            <person name="Moore K.A."/>
            <person name="Paszkiewicz K."/>
            <person name="Jones T."/>
            <person name="Grant M."/>
            <person name="Ambacheew D."/>
            <person name="Muzemil S."/>
            <person name="Studholme D.J."/>
        </authorList>
    </citation>
    <scope>NUCLEOTIDE SEQUENCE [LARGE SCALE GENOMIC DNA]</scope>
</reference>
<name>A0A426ZJT8_ENSVE</name>
<dbReference type="Proteomes" id="UP000287651">
    <property type="component" value="Unassembled WGS sequence"/>
</dbReference>
<evidence type="ECO:0000313" key="2">
    <source>
        <dbReference type="Proteomes" id="UP000287651"/>
    </source>
</evidence>
<comment type="caution">
    <text evidence="1">The sequence shown here is derived from an EMBL/GenBank/DDBJ whole genome shotgun (WGS) entry which is preliminary data.</text>
</comment>
<proteinExistence type="predicted"/>
<dbReference type="EMBL" id="AMZH03006265">
    <property type="protein sequence ID" value="RRT64249.1"/>
    <property type="molecule type" value="Genomic_DNA"/>
</dbReference>
<dbReference type="AlphaFoldDB" id="A0A426ZJT8"/>
<organism evidence="1 2">
    <name type="scientific">Ensete ventricosum</name>
    <name type="common">Abyssinian banana</name>
    <name type="synonym">Musa ensete</name>
    <dbReference type="NCBI Taxonomy" id="4639"/>
    <lineage>
        <taxon>Eukaryota</taxon>
        <taxon>Viridiplantae</taxon>
        <taxon>Streptophyta</taxon>
        <taxon>Embryophyta</taxon>
        <taxon>Tracheophyta</taxon>
        <taxon>Spermatophyta</taxon>
        <taxon>Magnoliopsida</taxon>
        <taxon>Liliopsida</taxon>
        <taxon>Zingiberales</taxon>
        <taxon>Musaceae</taxon>
        <taxon>Ensete</taxon>
    </lineage>
</organism>
<evidence type="ECO:0000313" key="1">
    <source>
        <dbReference type="EMBL" id="RRT64249.1"/>
    </source>
</evidence>